<sequence length="136" mass="14036">MSYVDVDLPESTRRSEAVPSALQGVLAVATTSTLDAASTVVGLSLAPVLVESNPLARALFAEYGVLQSVVVISVLLAVVVVGVTESAVRVLADRTHRPVLAGSVVRLVGYGTPSLVSLYAATNNVVLVIEHAPLFA</sequence>
<dbReference type="RefSeq" id="WP_336351485.1">
    <property type="nucleotide sequence ID" value="NZ_JAZAQL010000003.1"/>
</dbReference>
<keyword evidence="1" id="KW-0472">Membrane</keyword>
<gene>
    <name evidence="3" type="ORF">ACFQGB_16870</name>
</gene>
<dbReference type="Proteomes" id="UP001596395">
    <property type="component" value="Unassembled WGS sequence"/>
</dbReference>
<dbReference type="EMBL" id="JBHSXN010000003">
    <property type="protein sequence ID" value="MFC6954539.1"/>
    <property type="molecule type" value="Genomic_DNA"/>
</dbReference>
<organism evidence="3 4">
    <name type="scientific">Halorubellus litoreus</name>
    <dbReference type="NCBI Taxonomy" id="755308"/>
    <lineage>
        <taxon>Archaea</taxon>
        <taxon>Methanobacteriati</taxon>
        <taxon>Methanobacteriota</taxon>
        <taxon>Stenosarchaea group</taxon>
        <taxon>Halobacteria</taxon>
        <taxon>Halobacteriales</taxon>
        <taxon>Halorubellaceae</taxon>
        <taxon>Halorubellus</taxon>
    </lineage>
</organism>
<feature type="domain" description="DUF5658" evidence="2">
    <location>
        <begin position="27"/>
        <end position="85"/>
    </location>
</feature>
<feature type="transmembrane region" description="Helical" evidence="1">
    <location>
        <begin position="65"/>
        <end position="88"/>
    </location>
</feature>
<keyword evidence="1" id="KW-0812">Transmembrane</keyword>
<name>A0ABD5VG65_9EURY</name>
<keyword evidence="1" id="KW-1133">Transmembrane helix</keyword>
<dbReference type="InterPro" id="IPR043717">
    <property type="entry name" value="DUF5658"/>
</dbReference>
<evidence type="ECO:0000256" key="1">
    <source>
        <dbReference type="SAM" id="Phobius"/>
    </source>
</evidence>
<dbReference type="AlphaFoldDB" id="A0ABD5VG65"/>
<keyword evidence="4" id="KW-1185">Reference proteome</keyword>
<evidence type="ECO:0000259" key="2">
    <source>
        <dbReference type="Pfam" id="PF18902"/>
    </source>
</evidence>
<accession>A0ABD5VG65</accession>
<evidence type="ECO:0000313" key="4">
    <source>
        <dbReference type="Proteomes" id="UP001596395"/>
    </source>
</evidence>
<dbReference type="Pfam" id="PF18902">
    <property type="entry name" value="DUF5658"/>
    <property type="match status" value="1"/>
</dbReference>
<reference evidence="3 4" key="1">
    <citation type="journal article" date="2019" name="Int. J. Syst. Evol. Microbiol.">
        <title>The Global Catalogue of Microorganisms (GCM) 10K type strain sequencing project: providing services to taxonomists for standard genome sequencing and annotation.</title>
        <authorList>
            <consortium name="The Broad Institute Genomics Platform"/>
            <consortium name="The Broad Institute Genome Sequencing Center for Infectious Disease"/>
            <person name="Wu L."/>
            <person name="Ma J."/>
        </authorList>
    </citation>
    <scope>NUCLEOTIDE SEQUENCE [LARGE SCALE GENOMIC DNA]</scope>
    <source>
        <strain evidence="3 4">GX26</strain>
    </source>
</reference>
<comment type="caution">
    <text evidence="3">The sequence shown here is derived from an EMBL/GenBank/DDBJ whole genome shotgun (WGS) entry which is preliminary data.</text>
</comment>
<evidence type="ECO:0000313" key="3">
    <source>
        <dbReference type="EMBL" id="MFC6954539.1"/>
    </source>
</evidence>
<proteinExistence type="predicted"/>
<protein>
    <recommendedName>
        <fullName evidence="2">DUF5658 domain-containing protein</fullName>
    </recommendedName>
</protein>